<protein>
    <submittedName>
        <fullName evidence="1">Uncharacterized protein</fullName>
    </submittedName>
</protein>
<name>A0A9W3X5E2_LACJH</name>
<dbReference type="Proteomes" id="UP000094691">
    <property type="component" value="Chromosome"/>
</dbReference>
<reference evidence="1 2" key="1">
    <citation type="submission" date="2016-07" db="EMBL/GenBank/DDBJ databases">
        <title>Genome sequencing project for further understanding the molecular mechanisms of preventing non-alcoholic fatty liver disease.</title>
        <authorList>
            <person name="Wang H."/>
        </authorList>
    </citation>
    <scope>NUCLEOTIDE SEQUENCE [LARGE SCALE GENOMIC DNA]</scope>
    <source>
        <strain evidence="1 2">BS15</strain>
    </source>
</reference>
<organism evidence="1 2">
    <name type="scientific">Lactobacillus johnsonii</name>
    <dbReference type="NCBI Taxonomy" id="33959"/>
    <lineage>
        <taxon>Bacteria</taxon>
        <taxon>Bacillati</taxon>
        <taxon>Bacillota</taxon>
        <taxon>Bacilli</taxon>
        <taxon>Lactobacillales</taxon>
        <taxon>Lactobacillaceae</taxon>
        <taxon>Lactobacillus</taxon>
    </lineage>
</organism>
<sequence length="338" mass="39360">MQSKFNKIYVLCPVGTKTGGTELLHQLVYQLNNIAHKQIAHIVYLGNLNEVKPAPAFKEYIGSDWLTLKDIEDSDDNVIVIPETSLMEFNKFKKAKRYIWWLSVDNFYNTNYFSRIYRQYGVIHTLSGYLKGVFKNRTKYIKQADINMYQSYYAKDFLKNNDVPETKLKYLSDYVNDLYTANVSTALQHNKKDIVLYNPKKGYEFTSKLINASPSLKWIPLINLTNDQVKEKLMSSKVYVDFGTHPGKDRFPREAAISGCCILTDKKGSAKFSRDVPISNEYKFEDEDKNISKIINKINFCLTNYDEAIDQFESYRKYILSEKKNFGLDCEKIFFIGE</sequence>
<accession>A0A9W3X5E2</accession>
<dbReference type="AlphaFoldDB" id="A0A9W3X5E2"/>
<gene>
    <name evidence="1" type="ORF">BBP16_02415</name>
</gene>
<proteinExistence type="predicted"/>
<dbReference type="EMBL" id="CP016400">
    <property type="protein sequence ID" value="AOG25818.1"/>
    <property type="molecule type" value="Genomic_DNA"/>
</dbReference>
<evidence type="ECO:0000313" key="1">
    <source>
        <dbReference type="EMBL" id="AOG25818.1"/>
    </source>
</evidence>
<evidence type="ECO:0000313" key="2">
    <source>
        <dbReference type="Proteomes" id="UP000094691"/>
    </source>
</evidence>